<gene>
    <name evidence="1" type="ORF">AAE02nite_46860</name>
</gene>
<dbReference type="AlphaFoldDB" id="A0A512B4Y5"/>
<protein>
    <submittedName>
        <fullName evidence="1">Uncharacterized protein</fullName>
    </submittedName>
</protein>
<evidence type="ECO:0000313" key="1">
    <source>
        <dbReference type="EMBL" id="GEO07022.1"/>
    </source>
</evidence>
<comment type="caution">
    <text evidence="1">The sequence shown here is derived from an EMBL/GenBank/DDBJ whole genome shotgun (WGS) entry which is preliminary data.</text>
</comment>
<dbReference type="EMBL" id="BJYS01000049">
    <property type="protein sequence ID" value="GEO07022.1"/>
    <property type="molecule type" value="Genomic_DNA"/>
</dbReference>
<sequence length="555" mass="66212">MIMLLSNIKLIKGIERDRSHYSFVGIQRNKVNEELEFWLPLGFEDFPEDFINLKSFFFKMYRTFSVYIKRKEYEKLIQNQGISKSKDGFYESVNGFGFSNEDKNEIVLYSKINALDKIIEGYDELRIGSLEKKQVKSNDIDYSKIHLYLHKSFFLEDDVVYLDDMNISKNMIIQQSPPLVQLFCFIYTEIKEELEELATIPLKAFELAENFKEVFLNTGTKLFESEETLNATICTLKEILNDIDLFTIYKDEDYWHFYNAVEAFLYSEKNDNEDDIYWGMNNFYDVWEDMCQFYALNNYPYSELKWYADIRGVLKSYKRSTINPFELTLNKEVAKRTLRPDLVLLTTVSTEKVKRNLYSVLPKFNRITKEKTFKVKFNDYSYIKSIHPKIRNYYLNLLTKIKQEDGRMVHYLTEESLHKFNDLVESYLLSSVIPITDIKDLMDKNSEVYIIDYKYLSEGSFHEYNEFSIDEDGNNKIKEDIKKQLVYEWSIQNNFNKVKTKSEFWIPSFTDSLSFETCKKYIEISNCKFNESQIKVVKINFNIVQNFYIKKGIYV</sequence>
<keyword evidence="2" id="KW-1185">Reference proteome</keyword>
<accession>A0A512B4Y5</accession>
<name>A0A512B4Y5_9BACT</name>
<evidence type="ECO:0000313" key="2">
    <source>
        <dbReference type="Proteomes" id="UP000321532"/>
    </source>
</evidence>
<proteinExistence type="predicted"/>
<organism evidence="1 2">
    <name type="scientific">Adhaeribacter aerolatus</name>
    <dbReference type="NCBI Taxonomy" id="670289"/>
    <lineage>
        <taxon>Bacteria</taxon>
        <taxon>Pseudomonadati</taxon>
        <taxon>Bacteroidota</taxon>
        <taxon>Cytophagia</taxon>
        <taxon>Cytophagales</taxon>
        <taxon>Hymenobacteraceae</taxon>
        <taxon>Adhaeribacter</taxon>
    </lineage>
</organism>
<reference evidence="1 2" key="1">
    <citation type="submission" date="2019-07" db="EMBL/GenBank/DDBJ databases">
        <title>Whole genome shotgun sequence of Adhaeribacter aerolatus NBRC 106133.</title>
        <authorList>
            <person name="Hosoyama A."/>
            <person name="Uohara A."/>
            <person name="Ohji S."/>
            <person name="Ichikawa N."/>
        </authorList>
    </citation>
    <scope>NUCLEOTIDE SEQUENCE [LARGE SCALE GENOMIC DNA]</scope>
    <source>
        <strain evidence="1 2">NBRC 106133</strain>
    </source>
</reference>
<dbReference type="Proteomes" id="UP000321532">
    <property type="component" value="Unassembled WGS sequence"/>
</dbReference>